<protein>
    <recommendedName>
        <fullName evidence="1">Alkyl hydroperoxide reductase subunit C/ Thiol specific antioxidant domain-containing protein</fullName>
    </recommendedName>
</protein>
<dbReference type="AlphaFoldDB" id="A0A161JVS2"/>
<dbReference type="GO" id="GO:0016491">
    <property type="term" value="F:oxidoreductase activity"/>
    <property type="evidence" value="ECO:0007669"/>
    <property type="project" value="InterPro"/>
</dbReference>
<proteinExistence type="predicted"/>
<dbReference type="EMBL" id="FAXA01000246">
    <property type="protein sequence ID" value="CUV05019.1"/>
    <property type="molecule type" value="Genomic_DNA"/>
</dbReference>
<sequence length="76" mass="8316">MRKGYQTIGGLDAETLAVSDNQLSEAERAINHLDLGFPVFFDPKAVVIQRFGVSDTLNDGYDTPSVFVIDKNGDIL</sequence>
<reference evidence="2" key="1">
    <citation type="submission" date="2015-10" db="EMBL/GenBank/DDBJ databases">
        <authorList>
            <person name="Gilbert D.G."/>
        </authorList>
    </citation>
    <scope>NUCLEOTIDE SEQUENCE</scope>
</reference>
<organism evidence="2">
    <name type="scientific">hydrothermal vent metagenome</name>
    <dbReference type="NCBI Taxonomy" id="652676"/>
    <lineage>
        <taxon>unclassified sequences</taxon>
        <taxon>metagenomes</taxon>
        <taxon>ecological metagenomes</taxon>
    </lineage>
</organism>
<gene>
    <name evidence="2" type="ORF">MGWOODY_Clf810</name>
</gene>
<dbReference type="InterPro" id="IPR036249">
    <property type="entry name" value="Thioredoxin-like_sf"/>
</dbReference>
<feature type="domain" description="Alkyl hydroperoxide reductase subunit C/ Thiol specific antioxidant" evidence="1">
    <location>
        <begin position="1"/>
        <end position="75"/>
    </location>
</feature>
<dbReference type="SUPFAM" id="SSF52833">
    <property type="entry name" value="Thioredoxin-like"/>
    <property type="match status" value="1"/>
</dbReference>
<name>A0A161JVS2_9ZZZZ</name>
<dbReference type="Pfam" id="PF00578">
    <property type="entry name" value="AhpC-TSA"/>
    <property type="match status" value="1"/>
</dbReference>
<dbReference type="Gene3D" id="3.40.30.10">
    <property type="entry name" value="Glutaredoxin"/>
    <property type="match status" value="1"/>
</dbReference>
<dbReference type="InterPro" id="IPR000866">
    <property type="entry name" value="AhpC/TSA"/>
</dbReference>
<evidence type="ECO:0000259" key="1">
    <source>
        <dbReference type="Pfam" id="PF00578"/>
    </source>
</evidence>
<evidence type="ECO:0000313" key="2">
    <source>
        <dbReference type="EMBL" id="CUV05019.1"/>
    </source>
</evidence>
<dbReference type="GO" id="GO:0016209">
    <property type="term" value="F:antioxidant activity"/>
    <property type="evidence" value="ECO:0007669"/>
    <property type="project" value="InterPro"/>
</dbReference>
<accession>A0A161JVS2</accession>